<gene>
    <name evidence="2" type="ORF">PENTCL1PPCAC_1909</name>
</gene>
<keyword evidence="3" id="KW-1185">Reference proteome</keyword>
<feature type="transmembrane region" description="Helical" evidence="1">
    <location>
        <begin position="86"/>
        <end position="116"/>
    </location>
</feature>
<keyword evidence="1" id="KW-0812">Transmembrane</keyword>
<dbReference type="Pfam" id="PF10327">
    <property type="entry name" value="7TM_GPCR_Sri"/>
    <property type="match status" value="1"/>
</dbReference>
<accession>A0AAV5SI25</accession>
<dbReference type="InterPro" id="IPR019429">
    <property type="entry name" value="7TM_GPCR_serpentine_rcpt_Sri"/>
</dbReference>
<reference evidence="2" key="1">
    <citation type="submission" date="2023-10" db="EMBL/GenBank/DDBJ databases">
        <title>Genome assembly of Pristionchus species.</title>
        <authorList>
            <person name="Yoshida K."/>
            <person name="Sommer R.J."/>
        </authorList>
    </citation>
    <scope>NUCLEOTIDE SEQUENCE</scope>
    <source>
        <strain evidence="2">RS0144</strain>
    </source>
</reference>
<organism evidence="2 3">
    <name type="scientific">Pristionchus entomophagus</name>
    <dbReference type="NCBI Taxonomy" id="358040"/>
    <lineage>
        <taxon>Eukaryota</taxon>
        <taxon>Metazoa</taxon>
        <taxon>Ecdysozoa</taxon>
        <taxon>Nematoda</taxon>
        <taxon>Chromadorea</taxon>
        <taxon>Rhabditida</taxon>
        <taxon>Rhabditina</taxon>
        <taxon>Diplogasteromorpha</taxon>
        <taxon>Diplogasteroidea</taxon>
        <taxon>Neodiplogasteridae</taxon>
        <taxon>Pristionchus</taxon>
    </lineage>
</organism>
<evidence type="ECO:0008006" key="4">
    <source>
        <dbReference type="Google" id="ProtNLM"/>
    </source>
</evidence>
<sequence length="130" mass="14564">MSADQGRWEDIVRREFLPGGNWLLERASLLIVPRSFDRFFFIFCFSLIASLLSAVLFTMTAKLITNTLNDNRSMLSKSTKMQHGRAIAALRAQTAAPLIFVTIATNVMIFIAYILLLGLPSFQSITASFI</sequence>
<feature type="non-terminal residue" evidence="2">
    <location>
        <position position="130"/>
    </location>
</feature>
<dbReference type="Proteomes" id="UP001432027">
    <property type="component" value="Unassembled WGS sequence"/>
</dbReference>
<protein>
    <recommendedName>
        <fullName evidence="4">G protein-coupled receptor</fullName>
    </recommendedName>
</protein>
<evidence type="ECO:0000313" key="3">
    <source>
        <dbReference type="Proteomes" id="UP001432027"/>
    </source>
</evidence>
<keyword evidence="1" id="KW-0472">Membrane</keyword>
<name>A0AAV5SI25_9BILA</name>
<evidence type="ECO:0000256" key="1">
    <source>
        <dbReference type="SAM" id="Phobius"/>
    </source>
</evidence>
<feature type="transmembrane region" description="Helical" evidence="1">
    <location>
        <begin position="39"/>
        <end position="65"/>
    </location>
</feature>
<evidence type="ECO:0000313" key="2">
    <source>
        <dbReference type="EMBL" id="GMS79734.1"/>
    </source>
</evidence>
<dbReference type="EMBL" id="BTSX01000001">
    <property type="protein sequence ID" value="GMS79734.1"/>
    <property type="molecule type" value="Genomic_DNA"/>
</dbReference>
<dbReference type="AlphaFoldDB" id="A0AAV5SI25"/>
<proteinExistence type="predicted"/>
<comment type="caution">
    <text evidence="2">The sequence shown here is derived from an EMBL/GenBank/DDBJ whole genome shotgun (WGS) entry which is preliminary data.</text>
</comment>
<keyword evidence="1" id="KW-1133">Transmembrane helix</keyword>